<evidence type="ECO:0000256" key="3">
    <source>
        <dbReference type="ARBA" id="ARBA00022679"/>
    </source>
</evidence>
<comment type="similarity">
    <text evidence="1">Belongs to the protein kinase superfamily. STE Ser/Thr protein kinase family. STE20 subfamily.</text>
</comment>
<evidence type="ECO:0000256" key="5">
    <source>
        <dbReference type="ARBA" id="ARBA00022777"/>
    </source>
</evidence>
<evidence type="ECO:0000256" key="4">
    <source>
        <dbReference type="ARBA" id="ARBA00022741"/>
    </source>
</evidence>
<sequence>MWVVMRFLNRRSLRQILDHQIQTIWLCRHPNILNFYASFSVERELWLVMRFLNRRSLRQILDHQIQIMEASTGGISQGVLNQYVIATLMQEILSGLDYIHRSGQMHRDIKETTETPFGTPCYMAPEIVDLKATRTKGYSCKIDIWSLGITALEMAVGYPPYHNKSVDWILRRIRTADPPTLETNKTGNYDAYGKKFRHFVSSCLKAILYNQKEEKVNGTSSAAIS</sequence>
<protein>
    <recommendedName>
        <fullName evidence="9">Protein kinase domain-containing protein</fullName>
    </recommendedName>
</protein>
<dbReference type="GO" id="GO:0005737">
    <property type="term" value="C:cytoplasm"/>
    <property type="evidence" value="ECO:0007669"/>
    <property type="project" value="TreeGrafter"/>
</dbReference>
<evidence type="ECO:0000313" key="10">
    <source>
        <dbReference type="EMBL" id="VDN31478.1"/>
    </source>
</evidence>
<accession>A0A3P7N7U8</accession>
<organism evidence="10 11">
    <name type="scientific">Gongylonema pulchrum</name>
    <dbReference type="NCBI Taxonomy" id="637853"/>
    <lineage>
        <taxon>Eukaryota</taxon>
        <taxon>Metazoa</taxon>
        <taxon>Ecdysozoa</taxon>
        <taxon>Nematoda</taxon>
        <taxon>Chromadorea</taxon>
        <taxon>Rhabditida</taxon>
        <taxon>Spirurina</taxon>
        <taxon>Spiruromorpha</taxon>
        <taxon>Spiruroidea</taxon>
        <taxon>Gongylonematidae</taxon>
        <taxon>Gongylonema</taxon>
    </lineage>
</organism>
<dbReference type="InterPro" id="IPR050629">
    <property type="entry name" value="STE20/SPS1-PAK"/>
</dbReference>
<dbReference type="Pfam" id="PF00069">
    <property type="entry name" value="Pkinase"/>
    <property type="match status" value="2"/>
</dbReference>
<evidence type="ECO:0000256" key="7">
    <source>
        <dbReference type="ARBA" id="ARBA00047899"/>
    </source>
</evidence>
<dbReference type="PANTHER" id="PTHR48012">
    <property type="entry name" value="STERILE20-LIKE KINASE, ISOFORM B-RELATED"/>
    <property type="match status" value="1"/>
</dbReference>
<dbReference type="PROSITE" id="PS50011">
    <property type="entry name" value="PROTEIN_KINASE_DOM"/>
    <property type="match status" value="1"/>
</dbReference>
<dbReference type="SUPFAM" id="SSF56112">
    <property type="entry name" value="Protein kinase-like (PK-like)"/>
    <property type="match status" value="1"/>
</dbReference>
<dbReference type="InterPro" id="IPR000719">
    <property type="entry name" value="Prot_kinase_dom"/>
</dbReference>
<keyword evidence="5" id="KW-0418">Kinase</keyword>
<dbReference type="InterPro" id="IPR011009">
    <property type="entry name" value="Kinase-like_dom_sf"/>
</dbReference>
<feature type="domain" description="Protein kinase" evidence="9">
    <location>
        <begin position="1"/>
        <end position="225"/>
    </location>
</feature>
<evidence type="ECO:0000256" key="1">
    <source>
        <dbReference type="ARBA" id="ARBA00008874"/>
    </source>
</evidence>
<comment type="catalytic activity">
    <reaction evidence="8">
        <text>L-seryl-[protein] + ATP = O-phospho-L-seryl-[protein] + ADP + H(+)</text>
        <dbReference type="Rhea" id="RHEA:17989"/>
        <dbReference type="Rhea" id="RHEA-COMP:9863"/>
        <dbReference type="Rhea" id="RHEA-COMP:11604"/>
        <dbReference type="ChEBI" id="CHEBI:15378"/>
        <dbReference type="ChEBI" id="CHEBI:29999"/>
        <dbReference type="ChEBI" id="CHEBI:30616"/>
        <dbReference type="ChEBI" id="CHEBI:83421"/>
        <dbReference type="ChEBI" id="CHEBI:456216"/>
        <dbReference type="EC" id="2.7.11.1"/>
    </reaction>
</comment>
<dbReference type="AlphaFoldDB" id="A0A3P7N7U8"/>
<proteinExistence type="inferred from homology"/>
<dbReference type="Proteomes" id="UP000271098">
    <property type="component" value="Unassembled WGS sequence"/>
</dbReference>
<dbReference type="Gene3D" id="1.10.510.10">
    <property type="entry name" value="Transferase(Phosphotransferase) domain 1"/>
    <property type="match status" value="2"/>
</dbReference>
<evidence type="ECO:0000256" key="8">
    <source>
        <dbReference type="ARBA" id="ARBA00048679"/>
    </source>
</evidence>
<evidence type="ECO:0000259" key="9">
    <source>
        <dbReference type="PROSITE" id="PS50011"/>
    </source>
</evidence>
<keyword evidence="6" id="KW-0067">ATP-binding</keyword>
<dbReference type="OrthoDB" id="248923at2759"/>
<keyword evidence="4" id="KW-0547">Nucleotide-binding</keyword>
<keyword evidence="2" id="KW-0723">Serine/threonine-protein kinase</keyword>
<name>A0A3P7N7U8_9BILA</name>
<dbReference type="PANTHER" id="PTHR48012:SF10">
    <property type="entry name" value="FI20177P1"/>
    <property type="match status" value="1"/>
</dbReference>
<evidence type="ECO:0000256" key="6">
    <source>
        <dbReference type="ARBA" id="ARBA00022840"/>
    </source>
</evidence>
<dbReference type="GO" id="GO:0005524">
    <property type="term" value="F:ATP binding"/>
    <property type="evidence" value="ECO:0007669"/>
    <property type="project" value="UniProtKB-KW"/>
</dbReference>
<reference evidence="10 11" key="1">
    <citation type="submission" date="2018-11" db="EMBL/GenBank/DDBJ databases">
        <authorList>
            <consortium name="Pathogen Informatics"/>
        </authorList>
    </citation>
    <scope>NUCLEOTIDE SEQUENCE [LARGE SCALE GENOMIC DNA]</scope>
</reference>
<dbReference type="EMBL" id="UYRT01086546">
    <property type="protein sequence ID" value="VDN31478.1"/>
    <property type="molecule type" value="Genomic_DNA"/>
</dbReference>
<comment type="catalytic activity">
    <reaction evidence="7">
        <text>L-threonyl-[protein] + ATP = O-phospho-L-threonyl-[protein] + ADP + H(+)</text>
        <dbReference type="Rhea" id="RHEA:46608"/>
        <dbReference type="Rhea" id="RHEA-COMP:11060"/>
        <dbReference type="Rhea" id="RHEA-COMP:11605"/>
        <dbReference type="ChEBI" id="CHEBI:15378"/>
        <dbReference type="ChEBI" id="CHEBI:30013"/>
        <dbReference type="ChEBI" id="CHEBI:30616"/>
        <dbReference type="ChEBI" id="CHEBI:61977"/>
        <dbReference type="ChEBI" id="CHEBI:456216"/>
        <dbReference type="EC" id="2.7.11.1"/>
    </reaction>
</comment>
<evidence type="ECO:0000256" key="2">
    <source>
        <dbReference type="ARBA" id="ARBA00022527"/>
    </source>
</evidence>
<keyword evidence="11" id="KW-1185">Reference proteome</keyword>
<dbReference type="Gene3D" id="3.30.200.20">
    <property type="entry name" value="Phosphorylase Kinase, domain 1"/>
    <property type="match status" value="1"/>
</dbReference>
<gene>
    <name evidence="10" type="ORF">GPUH_LOCUS18310</name>
</gene>
<dbReference type="SMART" id="SM00220">
    <property type="entry name" value="S_TKc"/>
    <property type="match status" value="1"/>
</dbReference>
<keyword evidence="3" id="KW-0808">Transferase</keyword>
<dbReference type="GO" id="GO:0004674">
    <property type="term" value="F:protein serine/threonine kinase activity"/>
    <property type="evidence" value="ECO:0007669"/>
    <property type="project" value="UniProtKB-KW"/>
</dbReference>
<evidence type="ECO:0000313" key="11">
    <source>
        <dbReference type="Proteomes" id="UP000271098"/>
    </source>
</evidence>